<dbReference type="KEGG" id="laj:A0128_16345"/>
<dbReference type="Proteomes" id="UP000094197">
    <property type="component" value="Chromosome 1"/>
</dbReference>
<evidence type="ECO:0000256" key="2">
    <source>
        <dbReference type="ARBA" id="ARBA00023125"/>
    </source>
</evidence>
<protein>
    <submittedName>
        <fullName evidence="6">Transcriptional regulator</fullName>
    </submittedName>
</protein>
<dbReference type="InterPro" id="IPR009057">
    <property type="entry name" value="Homeodomain-like_sf"/>
</dbReference>
<evidence type="ECO:0000256" key="3">
    <source>
        <dbReference type="ARBA" id="ARBA00023163"/>
    </source>
</evidence>
<dbReference type="InterPro" id="IPR018062">
    <property type="entry name" value="HTH_AraC-typ_CS"/>
</dbReference>
<sequence length="352" mass="40576">MFDLVNLIFVLKAITVAQLGFLILNFLLRIKITYQTALGSLFCMSLIAYFLCPALSHVAVNPFVFVIVHIGCYSVSILFYLFVSSLFTDGFRFRIWHGVLFFLINLFSFYIFILSNIRNETSVTAKILFSMPQLVYLGLILFALGGVLRDKNVDLLESRREFRVIFAAITGIYAISVVMVEVIMKNSEYSIELDLVNSVLIAALVFFFSFQLFEFRENTFLVSDRKQKADEEPLDENLLKNLNSLLDIQRIYLKENLTILSFARQMNVPEKKVRKLINQGLGYRNFNEFLNHYRIREAKTILSDPSKNELQVLRIAMDLGYGSLAPFNRAFKEIVGVTPSDFRKQNLFQKTS</sequence>
<dbReference type="RefSeq" id="WP_069608478.1">
    <property type="nucleotide sequence ID" value="NZ_CP015217.1"/>
</dbReference>
<feature type="transmembrane region" description="Helical" evidence="4">
    <location>
        <begin position="37"/>
        <end position="56"/>
    </location>
</feature>
<feature type="transmembrane region" description="Helical" evidence="4">
    <location>
        <begin position="62"/>
        <end position="83"/>
    </location>
</feature>
<feature type="domain" description="HTH araC/xylS-type" evidence="5">
    <location>
        <begin position="243"/>
        <end position="345"/>
    </location>
</feature>
<dbReference type="AlphaFoldDB" id="A0A1D7V0A8"/>
<keyword evidence="3" id="KW-0804">Transcription</keyword>
<reference evidence="6 7" key="1">
    <citation type="submission" date="2016-04" db="EMBL/GenBank/DDBJ databases">
        <title>Complete genome seqeunce of Leptospira alstonii serovar Room22.</title>
        <authorList>
            <person name="Nally J.E."/>
            <person name="Bayles D.O."/>
            <person name="Hurley D."/>
            <person name="Fanning S."/>
            <person name="McMahon B.J."/>
            <person name="Arent Z."/>
        </authorList>
    </citation>
    <scope>NUCLEOTIDE SEQUENCE [LARGE SCALE GENOMIC DNA]</scope>
    <source>
        <strain evidence="6 7">GWTS #1</strain>
    </source>
</reference>
<dbReference type="PANTHER" id="PTHR43280">
    <property type="entry name" value="ARAC-FAMILY TRANSCRIPTIONAL REGULATOR"/>
    <property type="match status" value="1"/>
</dbReference>
<dbReference type="InterPro" id="IPR018060">
    <property type="entry name" value="HTH_AraC"/>
</dbReference>
<dbReference type="SMART" id="SM00342">
    <property type="entry name" value="HTH_ARAC"/>
    <property type="match status" value="1"/>
</dbReference>
<feature type="transmembrane region" description="Helical" evidence="4">
    <location>
        <begin position="133"/>
        <end position="150"/>
    </location>
</feature>
<gene>
    <name evidence="6" type="ORF">A0128_16345</name>
</gene>
<dbReference type="EMBL" id="CP015217">
    <property type="protein sequence ID" value="AOP35274.1"/>
    <property type="molecule type" value="Genomic_DNA"/>
</dbReference>
<dbReference type="Gene3D" id="1.10.10.60">
    <property type="entry name" value="Homeodomain-like"/>
    <property type="match status" value="1"/>
</dbReference>
<evidence type="ECO:0000259" key="5">
    <source>
        <dbReference type="PROSITE" id="PS01124"/>
    </source>
</evidence>
<dbReference type="SUPFAM" id="SSF46689">
    <property type="entry name" value="Homeodomain-like"/>
    <property type="match status" value="1"/>
</dbReference>
<feature type="transmembrane region" description="Helical" evidence="4">
    <location>
        <begin position="6"/>
        <end position="28"/>
    </location>
</feature>
<accession>A0A1D7V0A8</accession>
<keyword evidence="4" id="KW-0472">Membrane</keyword>
<keyword evidence="4" id="KW-1133">Transmembrane helix</keyword>
<dbReference type="OrthoDB" id="9778008at2"/>
<name>A0A1D7V0A8_9LEPT</name>
<feature type="transmembrane region" description="Helical" evidence="4">
    <location>
        <begin position="195"/>
        <end position="213"/>
    </location>
</feature>
<dbReference type="PROSITE" id="PS01124">
    <property type="entry name" value="HTH_ARAC_FAMILY_2"/>
    <property type="match status" value="1"/>
</dbReference>
<keyword evidence="1" id="KW-0805">Transcription regulation</keyword>
<dbReference type="Pfam" id="PF12833">
    <property type="entry name" value="HTH_18"/>
    <property type="match status" value="1"/>
</dbReference>
<evidence type="ECO:0000313" key="6">
    <source>
        <dbReference type="EMBL" id="AOP35274.1"/>
    </source>
</evidence>
<feature type="transmembrane region" description="Helical" evidence="4">
    <location>
        <begin position="162"/>
        <end position="183"/>
    </location>
</feature>
<keyword evidence="2" id="KW-0238">DNA-binding</keyword>
<dbReference type="InterPro" id="IPR020449">
    <property type="entry name" value="Tscrpt_reg_AraC-type_HTH"/>
</dbReference>
<evidence type="ECO:0000256" key="4">
    <source>
        <dbReference type="SAM" id="Phobius"/>
    </source>
</evidence>
<proteinExistence type="predicted"/>
<feature type="transmembrane region" description="Helical" evidence="4">
    <location>
        <begin position="95"/>
        <end position="113"/>
    </location>
</feature>
<dbReference type="GO" id="GO:0043565">
    <property type="term" value="F:sequence-specific DNA binding"/>
    <property type="evidence" value="ECO:0007669"/>
    <property type="project" value="InterPro"/>
</dbReference>
<evidence type="ECO:0000256" key="1">
    <source>
        <dbReference type="ARBA" id="ARBA00023015"/>
    </source>
</evidence>
<organism evidence="6 7">
    <name type="scientific">Leptospira tipperaryensis</name>
    <dbReference type="NCBI Taxonomy" id="2564040"/>
    <lineage>
        <taxon>Bacteria</taxon>
        <taxon>Pseudomonadati</taxon>
        <taxon>Spirochaetota</taxon>
        <taxon>Spirochaetia</taxon>
        <taxon>Leptospirales</taxon>
        <taxon>Leptospiraceae</taxon>
        <taxon>Leptospira</taxon>
    </lineage>
</organism>
<keyword evidence="4" id="KW-0812">Transmembrane</keyword>
<dbReference type="PROSITE" id="PS00041">
    <property type="entry name" value="HTH_ARAC_FAMILY_1"/>
    <property type="match status" value="1"/>
</dbReference>
<keyword evidence="7" id="KW-1185">Reference proteome</keyword>
<dbReference type="GO" id="GO:0003700">
    <property type="term" value="F:DNA-binding transcription factor activity"/>
    <property type="evidence" value="ECO:0007669"/>
    <property type="project" value="InterPro"/>
</dbReference>
<evidence type="ECO:0000313" key="7">
    <source>
        <dbReference type="Proteomes" id="UP000094197"/>
    </source>
</evidence>
<dbReference type="PANTHER" id="PTHR43280:SF29">
    <property type="entry name" value="ARAC-FAMILY TRANSCRIPTIONAL REGULATOR"/>
    <property type="match status" value="1"/>
</dbReference>
<dbReference type="PRINTS" id="PR00032">
    <property type="entry name" value="HTHARAC"/>
</dbReference>